<dbReference type="AlphaFoldDB" id="A0A8H6YDF4"/>
<evidence type="ECO:0000313" key="2">
    <source>
        <dbReference type="EMBL" id="KAF7356284.1"/>
    </source>
</evidence>
<comment type="caution">
    <text evidence="2">The sequence shown here is derived from an EMBL/GenBank/DDBJ whole genome shotgun (WGS) entry which is preliminary data.</text>
</comment>
<evidence type="ECO:0000313" key="3">
    <source>
        <dbReference type="Proteomes" id="UP000620124"/>
    </source>
</evidence>
<keyword evidence="3" id="KW-1185">Reference proteome</keyword>
<keyword evidence="1" id="KW-1133">Transmembrane helix</keyword>
<evidence type="ECO:0000256" key="1">
    <source>
        <dbReference type="SAM" id="Phobius"/>
    </source>
</evidence>
<accession>A0A8H6YDF4</accession>
<protein>
    <submittedName>
        <fullName evidence="2">Uncharacterized protein</fullName>
    </submittedName>
</protein>
<keyword evidence="1" id="KW-0472">Membrane</keyword>
<dbReference type="OrthoDB" id="2948624at2759"/>
<keyword evidence="1" id="KW-0812">Transmembrane</keyword>
<organism evidence="2 3">
    <name type="scientific">Mycena venus</name>
    <dbReference type="NCBI Taxonomy" id="2733690"/>
    <lineage>
        <taxon>Eukaryota</taxon>
        <taxon>Fungi</taxon>
        <taxon>Dikarya</taxon>
        <taxon>Basidiomycota</taxon>
        <taxon>Agaricomycotina</taxon>
        <taxon>Agaricomycetes</taxon>
        <taxon>Agaricomycetidae</taxon>
        <taxon>Agaricales</taxon>
        <taxon>Marasmiineae</taxon>
        <taxon>Mycenaceae</taxon>
        <taxon>Mycena</taxon>
    </lineage>
</organism>
<gene>
    <name evidence="2" type="ORF">MVEN_00960200</name>
</gene>
<reference evidence="2" key="1">
    <citation type="submission" date="2020-05" db="EMBL/GenBank/DDBJ databases">
        <title>Mycena genomes resolve the evolution of fungal bioluminescence.</title>
        <authorList>
            <person name="Tsai I.J."/>
        </authorList>
    </citation>
    <scope>NUCLEOTIDE SEQUENCE</scope>
    <source>
        <strain evidence="2">CCC161011</strain>
    </source>
</reference>
<feature type="transmembrane region" description="Helical" evidence="1">
    <location>
        <begin position="20"/>
        <end position="37"/>
    </location>
</feature>
<dbReference type="Proteomes" id="UP000620124">
    <property type="component" value="Unassembled WGS sequence"/>
</dbReference>
<proteinExistence type="predicted"/>
<sequence>MADLTSAILLGALSLMPGNRYILLGFVFSSLIIYAGTRQRPSRKLSQVEEAIQVAEETLESAKVNCARKHVDLVDGMRRLLKAKISASDIQARLLDTHSVTTWKELIEYLQEMRGIAQSINQCAKEVKEIHISTLRTIEAERRRQFSKGIKEYNEILYGVVSSSAGRLHATRRRFASAVTDNTAQETSMV</sequence>
<name>A0A8H6YDF4_9AGAR</name>
<dbReference type="EMBL" id="JACAZI010000007">
    <property type="protein sequence ID" value="KAF7356284.1"/>
    <property type="molecule type" value="Genomic_DNA"/>
</dbReference>